<evidence type="ECO:0000256" key="2">
    <source>
        <dbReference type="SAM" id="MobiDB-lite"/>
    </source>
</evidence>
<keyword evidence="1" id="KW-0808">Transferase</keyword>
<dbReference type="GO" id="GO:0005739">
    <property type="term" value="C:mitochondrion"/>
    <property type="evidence" value="ECO:0007669"/>
    <property type="project" value="UniProtKB-SubCell"/>
</dbReference>
<organism evidence="4 5">
    <name type="scientific">Elsinoe australis</name>
    <dbReference type="NCBI Taxonomy" id="40998"/>
    <lineage>
        <taxon>Eukaryota</taxon>
        <taxon>Fungi</taxon>
        <taxon>Dikarya</taxon>
        <taxon>Ascomycota</taxon>
        <taxon>Pezizomycotina</taxon>
        <taxon>Dothideomycetes</taxon>
        <taxon>Dothideomycetidae</taxon>
        <taxon>Myriangiales</taxon>
        <taxon>Elsinoaceae</taxon>
        <taxon>Elsinoe</taxon>
    </lineage>
</organism>
<keyword evidence="1" id="KW-0479">Metal-binding</keyword>
<keyword evidence="5" id="KW-1185">Reference proteome</keyword>
<evidence type="ECO:0000313" key="5">
    <source>
        <dbReference type="Proteomes" id="UP000243723"/>
    </source>
</evidence>
<dbReference type="AlphaFoldDB" id="A0A2P8ABF8"/>
<protein>
    <recommendedName>
        <fullName evidence="3">Gcp-like domain-containing protein</fullName>
    </recommendedName>
</protein>
<dbReference type="Gene3D" id="3.30.420.40">
    <property type="match status" value="2"/>
</dbReference>
<comment type="similarity">
    <text evidence="1">Belongs to the KAE1 / TsaD family.</text>
</comment>
<dbReference type="GO" id="GO:0046872">
    <property type="term" value="F:metal ion binding"/>
    <property type="evidence" value="ECO:0007669"/>
    <property type="project" value="UniProtKB-KW"/>
</dbReference>
<dbReference type="GO" id="GO:0061711">
    <property type="term" value="F:tRNA N(6)-L-threonylcarbamoyladenine synthase activity"/>
    <property type="evidence" value="ECO:0007669"/>
    <property type="project" value="UniProtKB-EC"/>
</dbReference>
<dbReference type="SUPFAM" id="SSF53067">
    <property type="entry name" value="Actin-like ATPase domain"/>
    <property type="match status" value="2"/>
</dbReference>
<feature type="compositionally biased region" description="Basic and acidic residues" evidence="2">
    <location>
        <begin position="290"/>
        <end position="300"/>
    </location>
</feature>
<evidence type="ECO:0000256" key="1">
    <source>
        <dbReference type="HAMAP-Rule" id="MF_03179"/>
    </source>
</evidence>
<dbReference type="OrthoDB" id="10259622at2759"/>
<name>A0A2P8ABF8_9PEZI</name>
<keyword evidence="1" id="KW-0819">tRNA processing</keyword>
<feature type="domain" description="Gcp-like" evidence="3">
    <location>
        <begin position="145"/>
        <end position="443"/>
    </location>
</feature>
<dbReference type="PROSITE" id="PS01016">
    <property type="entry name" value="GLYCOPROTEASE"/>
    <property type="match status" value="1"/>
</dbReference>
<sequence>MVEAGSDVICRGTFSLQSVTCQTTSPQSLNRLHVDAIDTIETRRRGVLTVAIETSCDDTSVAILETQSSKNGDTKAELHFHEKVTANNDAYGGIHPIVALESHQRSLGPLLHKAIQHLPSFSPNDPIPSSSNILFASHDGKLRKKPDFISATRGPGMRSNLSVGLNTAKGLSLAWNIPLIGVHHMQAHALTPRLMTALNSRSPTSLRPSFPFLSLLVSGGHTMLISSTSLIKHSILASTPDIALGDCLDKAARMILPPDLLTPPYGRALEKFAFPDATSNPASYGYTPPRTREQELERRSSQRSWSFGAPLGESRGGRSSRRMEYSFSGLLTAVQRATGTVPTPGSPARQAQDIGLEERRAMAQEVQRVAFEHLCGRLLLYLKSLDKAEREKVQTVVVSGGVAANRFLRHVLRSMLDVQGFEGIEVLFPPVEYCTDNAAMIAWAGVEMWNEGHRSGLEIEPIRKWSLDPEAADGGILGASGWVKSGGQ</sequence>
<comment type="cofactor">
    <cofactor evidence="1">
        <name>a divalent metal cation</name>
        <dbReference type="ChEBI" id="CHEBI:60240"/>
    </cofactor>
    <text evidence="1">Binds 1 divalent metal cation per subunit.</text>
</comment>
<accession>A0A2P8ABF8</accession>
<gene>
    <name evidence="4" type="ORF">B9Z65_8996</name>
</gene>
<dbReference type="EMBL" id="NHZQ01000037">
    <property type="protein sequence ID" value="PSK57794.1"/>
    <property type="molecule type" value="Genomic_DNA"/>
</dbReference>
<reference evidence="4 5" key="1">
    <citation type="submission" date="2017-05" db="EMBL/GenBank/DDBJ databases">
        <title>Draft genome sequence of Elsinoe australis.</title>
        <authorList>
            <person name="Cheng Q."/>
        </authorList>
    </citation>
    <scope>NUCLEOTIDE SEQUENCE [LARGE SCALE GENOMIC DNA]</scope>
    <source>
        <strain evidence="4 5">NL1</strain>
    </source>
</reference>
<dbReference type="InterPro" id="IPR022450">
    <property type="entry name" value="TsaD"/>
</dbReference>
<dbReference type="InterPro" id="IPR043129">
    <property type="entry name" value="ATPase_NBD"/>
</dbReference>
<dbReference type="Pfam" id="PF00814">
    <property type="entry name" value="TsaD"/>
    <property type="match status" value="1"/>
</dbReference>
<dbReference type="InterPro" id="IPR000905">
    <property type="entry name" value="Gcp-like_dom"/>
</dbReference>
<dbReference type="InterPro" id="IPR017860">
    <property type="entry name" value="Peptidase_M22_CS"/>
</dbReference>
<dbReference type="STRING" id="40998.A0A2P8ABF8"/>
<comment type="subcellular location">
    <subcellularLocation>
        <location evidence="1">Mitochondrion</location>
    </subcellularLocation>
</comment>
<proteinExistence type="inferred from homology"/>
<evidence type="ECO:0000313" key="4">
    <source>
        <dbReference type="EMBL" id="PSK57794.1"/>
    </source>
</evidence>
<dbReference type="PANTHER" id="PTHR11735">
    <property type="entry name" value="TRNA N6-ADENOSINE THREONYLCARBAMOYLTRANSFERASE"/>
    <property type="match status" value="1"/>
</dbReference>
<comment type="caution">
    <text evidence="4">The sequence shown here is derived from an EMBL/GenBank/DDBJ whole genome shotgun (WGS) entry which is preliminary data.</text>
</comment>
<keyword evidence="1" id="KW-0496">Mitochondrion</keyword>
<keyword evidence="1" id="KW-0012">Acyltransferase</keyword>
<dbReference type="HAMAP" id="MF_01445">
    <property type="entry name" value="TsaD"/>
    <property type="match status" value="1"/>
</dbReference>
<dbReference type="Proteomes" id="UP000243723">
    <property type="component" value="Unassembled WGS sequence"/>
</dbReference>
<comment type="subunit">
    <text evidence="1">Homodimer.</text>
</comment>
<comment type="function">
    <text evidence="1">Required for the formation of a threonylcarbamoyl group on adenosine at position 37 (t(6)A37) in mitochondrial tRNAs that read codons beginning with adenine. Probably involved in the transfer of the threonylcarbamoyl moiety of threonylcarbamoyl-AMP (TC-AMP) to the N6 group of A37. Involved in mitochondrial genome maintenance.</text>
</comment>
<dbReference type="PANTHER" id="PTHR11735:SF6">
    <property type="entry name" value="TRNA N6-ADENOSINE THREONYLCARBAMOYLTRANSFERASE, MITOCHONDRIAL"/>
    <property type="match status" value="1"/>
</dbReference>
<comment type="catalytic activity">
    <reaction evidence="1">
        <text>L-threonylcarbamoyladenylate + adenosine(37) in tRNA = N(6)-L-threonylcarbamoyladenosine(37) in tRNA + AMP + H(+)</text>
        <dbReference type="Rhea" id="RHEA:37059"/>
        <dbReference type="Rhea" id="RHEA-COMP:10162"/>
        <dbReference type="Rhea" id="RHEA-COMP:10163"/>
        <dbReference type="ChEBI" id="CHEBI:15378"/>
        <dbReference type="ChEBI" id="CHEBI:73682"/>
        <dbReference type="ChEBI" id="CHEBI:74411"/>
        <dbReference type="ChEBI" id="CHEBI:74418"/>
        <dbReference type="ChEBI" id="CHEBI:456215"/>
        <dbReference type="EC" id="2.3.1.234"/>
    </reaction>
</comment>
<dbReference type="GO" id="GO:0072670">
    <property type="term" value="P:mitochondrial tRNA threonylcarbamoyladenosine modification"/>
    <property type="evidence" value="ECO:0007669"/>
    <property type="project" value="TreeGrafter"/>
</dbReference>
<feature type="region of interest" description="Disordered" evidence="2">
    <location>
        <begin position="280"/>
        <end position="320"/>
    </location>
</feature>
<evidence type="ECO:0000259" key="3">
    <source>
        <dbReference type="Pfam" id="PF00814"/>
    </source>
</evidence>